<protein>
    <submittedName>
        <fullName evidence="1">L domain-like protein</fullName>
    </submittedName>
</protein>
<dbReference type="Proteomes" id="UP000827976">
    <property type="component" value="Chromosome 15"/>
</dbReference>
<accession>A0ACB7UNZ4</accession>
<reference evidence="2" key="1">
    <citation type="journal article" date="2022" name="Nat. Commun.">
        <title>Chromosome evolution and the genetic basis of agronomically important traits in greater yam.</title>
        <authorList>
            <person name="Bredeson J.V."/>
            <person name="Lyons J.B."/>
            <person name="Oniyinde I.O."/>
            <person name="Okereke N.R."/>
            <person name="Kolade O."/>
            <person name="Nnabue I."/>
            <person name="Nwadili C.O."/>
            <person name="Hribova E."/>
            <person name="Parker M."/>
            <person name="Nwogha J."/>
            <person name="Shu S."/>
            <person name="Carlson J."/>
            <person name="Kariba R."/>
            <person name="Muthemba S."/>
            <person name="Knop K."/>
            <person name="Barton G.J."/>
            <person name="Sherwood A.V."/>
            <person name="Lopez-Montes A."/>
            <person name="Asiedu R."/>
            <person name="Jamnadass R."/>
            <person name="Muchugi A."/>
            <person name="Goodstein D."/>
            <person name="Egesi C.N."/>
            <person name="Featherston J."/>
            <person name="Asfaw A."/>
            <person name="Simpson G.G."/>
            <person name="Dolezel J."/>
            <person name="Hendre P.S."/>
            <person name="Van Deynze A."/>
            <person name="Kumar P.L."/>
            <person name="Obidiegwu J.E."/>
            <person name="Bhattacharjee R."/>
            <person name="Rokhsar D.S."/>
        </authorList>
    </citation>
    <scope>NUCLEOTIDE SEQUENCE [LARGE SCALE GENOMIC DNA]</scope>
    <source>
        <strain evidence="2">cv. TDa95/00328</strain>
    </source>
</reference>
<keyword evidence="2" id="KW-1185">Reference proteome</keyword>
<name>A0ACB7UNZ4_DIOAL</name>
<comment type="caution">
    <text evidence="1">The sequence shown here is derived from an EMBL/GenBank/DDBJ whole genome shotgun (WGS) entry which is preliminary data.</text>
</comment>
<dbReference type="EMBL" id="CM037025">
    <property type="protein sequence ID" value="KAH7662124.1"/>
    <property type="molecule type" value="Genomic_DNA"/>
</dbReference>
<evidence type="ECO:0000313" key="2">
    <source>
        <dbReference type="Proteomes" id="UP000827976"/>
    </source>
</evidence>
<gene>
    <name evidence="1" type="ORF">IHE45_15G110900</name>
</gene>
<organism evidence="1 2">
    <name type="scientific">Dioscorea alata</name>
    <name type="common">Purple yam</name>
    <dbReference type="NCBI Taxonomy" id="55571"/>
    <lineage>
        <taxon>Eukaryota</taxon>
        <taxon>Viridiplantae</taxon>
        <taxon>Streptophyta</taxon>
        <taxon>Embryophyta</taxon>
        <taxon>Tracheophyta</taxon>
        <taxon>Spermatophyta</taxon>
        <taxon>Magnoliopsida</taxon>
        <taxon>Liliopsida</taxon>
        <taxon>Dioscoreales</taxon>
        <taxon>Dioscoreaceae</taxon>
        <taxon>Dioscorea</taxon>
    </lineage>
</organism>
<evidence type="ECO:0000313" key="1">
    <source>
        <dbReference type="EMBL" id="KAH7662124.1"/>
    </source>
</evidence>
<sequence length="590" mass="67344">MGNDIRHLCPDPMEYQTLETLILRGNKSLSSIPEMFFQHMGSLMVLDLSSTGIKSLPESFSFLTNLRVLNLGNCGSLQDISHINWLKKLEILILEDAAVSIGPEGVLWATNLWAQNLRFVNLGFSDRRCYLDSVFSNLLSSCGKLEQLSMSRFVGSFQELATLSRLTHLFLFEVVDSDNALSREIVPCHSWPEQLEKFDICFLERRLSYLLFSSHRRVLQLKGTGNLAGWIKKLLRNTVSLLLAEFPQTELISTESEIPFSWLDHLQVVNWPNLKELFDYQEPLLHDKILFHHLKYMTIDNCPCLFRLLKSEVLQKSMPKLEELRVRNCPEMLELLQFDRQFPYMTELLPSLTILELYGLRRLRGSVLQSSCCLPNLKDLKIHDCGVKCVLSFSSPRETEAMSDPLPTLAKLHIENCPEMIEIIFVTDAPNAPNASLQAQCCFQGLMHLTIESCPRLSHLFSYKQAISMQNLSRLYIRDCAALGAVVISQENEEKASASTSTSATTATSASTSTHVVRHESYHRLFPNLRQLTLYDLRQLTAFHQPAALPIDWLFLQHCCIEKCPNLQDPLLGPNTPPQNQLRFSREQRL</sequence>
<proteinExistence type="predicted"/>